<dbReference type="AlphaFoldDB" id="A0A3P6DJA9"/>
<evidence type="ECO:0000259" key="1">
    <source>
        <dbReference type="Pfam" id="PF05699"/>
    </source>
</evidence>
<sequence>MFDLSDDEDGYERMDSLYSQMVSEKRSDYASELEIYLTEKTEPKVENNLGLGYDVLSWWKRNSGKFPLLPELAKDVLAVQVSSVASESAFSTSGRILDPYRSSLTPYMIEALICTQQWMRSSNQSQPAVANLAQMLEEVDFFESLGKFYNKWRLLHIMNGMLSFNFLN</sequence>
<name>A0A3P6DJA9_BRAOL</name>
<reference evidence="2" key="1">
    <citation type="submission" date="2018-11" db="EMBL/GenBank/DDBJ databases">
        <authorList>
            <consortium name="Genoscope - CEA"/>
            <person name="William W."/>
        </authorList>
    </citation>
    <scope>NUCLEOTIDE SEQUENCE</scope>
</reference>
<dbReference type="InterPro" id="IPR008906">
    <property type="entry name" value="HATC_C_dom"/>
</dbReference>
<dbReference type="InterPro" id="IPR012337">
    <property type="entry name" value="RNaseH-like_sf"/>
</dbReference>
<dbReference type="Pfam" id="PF05699">
    <property type="entry name" value="Dimer_Tnp_hAT"/>
    <property type="match status" value="1"/>
</dbReference>
<dbReference type="GO" id="GO:0046983">
    <property type="term" value="F:protein dimerization activity"/>
    <property type="evidence" value="ECO:0007669"/>
    <property type="project" value="InterPro"/>
</dbReference>
<proteinExistence type="predicted"/>
<dbReference type="SUPFAM" id="SSF53098">
    <property type="entry name" value="Ribonuclease H-like"/>
    <property type="match status" value="1"/>
</dbReference>
<dbReference type="PANTHER" id="PTHR23272">
    <property type="entry name" value="BED FINGER-RELATED"/>
    <property type="match status" value="1"/>
</dbReference>
<accession>A0A3P6DJA9</accession>
<dbReference type="EMBL" id="LR031874">
    <property type="protein sequence ID" value="VDD27470.1"/>
    <property type="molecule type" value="Genomic_DNA"/>
</dbReference>
<gene>
    <name evidence="2" type="ORF">BOLC2T12454H</name>
</gene>
<evidence type="ECO:0000313" key="2">
    <source>
        <dbReference type="EMBL" id="VDD27470.1"/>
    </source>
</evidence>
<feature type="domain" description="HAT C-terminal dimerisation" evidence="1">
    <location>
        <begin position="32"/>
        <end position="119"/>
    </location>
</feature>
<organism evidence="2">
    <name type="scientific">Brassica oleracea</name>
    <name type="common">Wild cabbage</name>
    <dbReference type="NCBI Taxonomy" id="3712"/>
    <lineage>
        <taxon>Eukaryota</taxon>
        <taxon>Viridiplantae</taxon>
        <taxon>Streptophyta</taxon>
        <taxon>Embryophyta</taxon>
        <taxon>Tracheophyta</taxon>
        <taxon>Spermatophyta</taxon>
        <taxon>Magnoliopsida</taxon>
        <taxon>eudicotyledons</taxon>
        <taxon>Gunneridae</taxon>
        <taxon>Pentapetalae</taxon>
        <taxon>rosids</taxon>
        <taxon>malvids</taxon>
        <taxon>Brassicales</taxon>
        <taxon>Brassicaceae</taxon>
        <taxon>Brassiceae</taxon>
        <taxon>Brassica</taxon>
    </lineage>
</organism>
<protein>
    <recommendedName>
        <fullName evidence="1">HAT C-terminal dimerisation domain-containing protein</fullName>
    </recommendedName>
</protein>
<dbReference type="PANTHER" id="PTHR23272:SF187">
    <property type="entry name" value="AC9 TRANSPOSASE-RELATED"/>
    <property type="match status" value="1"/>
</dbReference>